<keyword evidence="3" id="KW-1185">Reference proteome</keyword>
<protein>
    <submittedName>
        <fullName evidence="2">PIR protein</fullName>
    </submittedName>
</protein>
<sequence>MEGGYHDERYDSFDEYSSNKEIYERIKTEIGGDHASFPSSVLGDKKENTLLITNDCLRLRRYLMNFHNKKDCQNKNCCQYINYFLNDIVRNFYRSDRSIFDIFITYINHNSNDNIKNICGPEIVYMNKNKYELIKKLYNVYKLYEYFINKNRGIPTCHYAQLCVQSYYSIMYDYLNIKDTKFCKALKDFKILFEKNEHMSENKCGTNIPNSLSYPDTCNEVQEESIQSALSPHQQTPRLEIQNPETSLIAQGEETVENKQDPTNPKSLGAVLPIILFSSGIGALFVFLSLYKYTPIGHWLLLRMQRFKRISKNIDGEDYEMQQHTYEYDKENSEYNGYNISYNSV</sequence>
<keyword evidence="1" id="KW-0812">Transmembrane</keyword>
<dbReference type="Proteomes" id="UP000242942">
    <property type="component" value="Unassembled WGS sequence"/>
</dbReference>
<accession>A0A1D3JEJ3</accession>
<dbReference type="EMBL" id="FLRI01000317">
    <property type="protein sequence ID" value="SBT84091.1"/>
    <property type="molecule type" value="Genomic_DNA"/>
</dbReference>
<dbReference type="InterPro" id="IPR008780">
    <property type="entry name" value="Plasmodium_Vir"/>
</dbReference>
<evidence type="ECO:0000256" key="1">
    <source>
        <dbReference type="SAM" id="Phobius"/>
    </source>
</evidence>
<organism evidence="2 3">
    <name type="scientific">Plasmodium ovale</name>
    <name type="common">malaria parasite P. ovale</name>
    <dbReference type="NCBI Taxonomy" id="36330"/>
    <lineage>
        <taxon>Eukaryota</taxon>
        <taxon>Sar</taxon>
        <taxon>Alveolata</taxon>
        <taxon>Apicomplexa</taxon>
        <taxon>Aconoidasida</taxon>
        <taxon>Haemosporida</taxon>
        <taxon>Plasmodiidae</taxon>
        <taxon>Plasmodium</taxon>
        <taxon>Plasmodium (Plasmodium)</taxon>
    </lineage>
</organism>
<dbReference type="AlphaFoldDB" id="A0A1D3JEJ3"/>
<name>A0A1D3JEJ3_PLAOA</name>
<gene>
    <name evidence="2" type="primary">PocGH01_00171500</name>
    <name evidence="2" type="ORF">POCGH01_00171500</name>
</gene>
<feature type="transmembrane region" description="Helical" evidence="1">
    <location>
        <begin position="268"/>
        <end position="291"/>
    </location>
</feature>
<dbReference type="VEuPathDB" id="PlasmoDB:POWCR01_000120100"/>
<reference evidence="2 3" key="1">
    <citation type="submission" date="2016-06" db="EMBL/GenBank/DDBJ databases">
        <authorList>
            <consortium name="Pathogen Informatics"/>
        </authorList>
    </citation>
    <scope>NUCLEOTIDE SEQUENCE [LARGE SCALE GENOMIC DNA]</scope>
    <source>
        <strain evidence="2">PocGH01</strain>
    </source>
</reference>
<keyword evidence="1" id="KW-0472">Membrane</keyword>
<keyword evidence="1" id="KW-1133">Transmembrane helix</keyword>
<dbReference type="OrthoDB" id="389398at2759"/>
<dbReference type="Pfam" id="PF05795">
    <property type="entry name" value="Plasmodium_Vir"/>
    <property type="match status" value="1"/>
</dbReference>
<dbReference type="VEuPathDB" id="PlasmoDB:PocGH01_00171500"/>
<evidence type="ECO:0000313" key="3">
    <source>
        <dbReference type="Proteomes" id="UP000242942"/>
    </source>
</evidence>
<evidence type="ECO:0000313" key="2">
    <source>
        <dbReference type="EMBL" id="SBT84091.1"/>
    </source>
</evidence>
<proteinExistence type="predicted"/>